<evidence type="ECO:0000256" key="2">
    <source>
        <dbReference type="ARBA" id="ARBA00022737"/>
    </source>
</evidence>
<accession>F4KU96</accession>
<dbReference type="eggNOG" id="COG2319">
    <property type="taxonomic scope" value="Bacteria"/>
</dbReference>
<sequence length="303" mass="33818">MKTILDIHRHAVLTGHNASVFALSATQDPRYILSGAGDGWVVRWDLDEPELGKLIAKVDTQIFSLQHLPDLDQVVVGNMNGGVHWVDLTQPERTKNIAHHRKGVYRILRVADQVFTAGGDGILTRWDVHEGRTLESIQLSHQSLRGLAYCPARQELAVGASDRNIYLLDVHSFQVKASIKAAHSHSVFSVQFSPDGKYLLSGGRDAMLKVWDADGLHNLSAQAAHWFTINDIVFQPGGALFATASRDKTIKIWDAQTFQLHKVLDTIRDRCHVNSVNSLLWTTHQNQLVSASDDRSLMVWRQG</sequence>
<dbReference type="PANTHER" id="PTHR19848:SF8">
    <property type="entry name" value="F-BOX AND WD REPEAT DOMAIN CONTAINING 7"/>
    <property type="match status" value="1"/>
</dbReference>
<dbReference type="PRINTS" id="PR00320">
    <property type="entry name" value="GPROTEINBRPT"/>
</dbReference>
<dbReference type="KEGG" id="hhy:Halhy_2315"/>
<dbReference type="RefSeq" id="WP_013764743.1">
    <property type="nucleotide sequence ID" value="NC_015510.1"/>
</dbReference>
<gene>
    <name evidence="4" type="ordered locus">Halhy_2315</name>
</gene>
<reference evidence="4 5" key="1">
    <citation type="journal article" date="2011" name="Stand. Genomic Sci.">
        <title>Complete genome sequence of Haliscomenobacter hydrossis type strain (O).</title>
        <authorList>
            <consortium name="US DOE Joint Genome Institute (JGI-PGF)"/>
            <person name="Daligault H."/>
            <person name="Lapidus A."/>
            <person name="Zeytun A."/>
            <person name="Nolan M."/>
            <person name="Lucas S."/>
            <person name="Del Rio T.G."/>
            <person name="Tice H."/>
            <person name="Cheng J.F."/>
            <person name="Tapia R."/>
            <person name="Han C."/>
            <person name="Goodwin L."/>
            <person name="Pitluck S."/>
            <person name="Liolios K."/>
            <person name="Pagani I."/>
            <person name="Ivanova N."/>
            <person name="Huntemann M."/>
            <person name="Mavromatis K."/>
            <person name="Mikhailova N."/>
            <person name="Pati A."/>
            <person name="Chen A."/>
            <person name="Palaniappan K."/>
            <person name="Land M."/>
            <person name="Hauser L."/>
            <person name="Brambilla E.M."/>
            <person name="Rohde M."/>
            <person name="Verbarg S."/>
            <person name="Goker M."/>
            <person name="Bristow J."/>
            <person name="Eisen J.A."/>
            <person name="Markowitz V."/>
            <person name="Hugenholtz P."/>
            <person name="Kyrpides N.C."/>
            <person name="Klenk H.P."/>
            <person name="Woyke T."/>
        </authorList>
    </citation>
    <scope>NUCLEOTIDE SEQUENCE [LARGE SCALE GENOMIC DNA]</scope>
    <source>
        <strain evidence="5">ATCC 27775 / DSM 1100 / LMG 10767 / O</strain>
    </source>
</reference>
<dbReference type="SUPFAM" id="SSF50978">
    <property type="entry name" value="WD40 repeat-like"/>
    <property type="match status" value="1"/>
</dbReference>
<dbReference type="InterPro" id="IPR001680">
    <property type="entry name" value="WD40_rpt"/>
</dbReference>
<feature type="repeat" description="WD" evidence="3">
    <location>
        <begin position="180"/>
        <end position="212"/>
    </location>
</feature>
<organism evidence="4 5">
    <name type="scientific">Haliscomenobacter hydrossis (strain ATCC 27775 / DSM 1100 / LMG 10767 / O)</name>
    <dbReference type="NCBI Taxonomy" id="760192"/>
    <lineage>
        <taxon>Bacteria</taxon>
        <taxon>Pseudomonadati</taxon>
        <taxon>Bacteroidota</taxon>
        <taxon>Saprospiria</taxon>
        <taxon>Saprospirales</taxon>
        <taxon>Haliscomenobacteraceae</taxon>
        <taxon>Haliscomenobacter</taxon>
    </lineage>
</organism>
<dbReference type="Proteomes" id="UP000008461">
    <property type="component" value="Chromosome"/>
</dbReference>
<dbReference type="PROSITE" id="PS50294">
    <property type="entry name" value="WD_REPEATS_REGION"/>
    <property type="match status" value="4"/>
</dbReference>
<feature type="repeat" description="WD" evidence="3">
    <location>
        <begin position="269"/>
        <end position="303"/>
    </location>
</feature>
<keyword evidence="5" id="KW-1185">Reference proteome</keyword>
<name>F4KU96_HALH1</name>
<proteinExistence type="predicted"/>
<dbReference type="Gene3D" id="2.130.10.10">
    <property type="entry name" value="YVTN repeat-like/Quinoprotein amine dehydrogenase"/>
    <property type="match status" value="2"/>
</dbReference>
<dbReference type="InterPro" id="IPR020472">
    <property type="entry name" value="WD40_PAC1"/>
</dbReference>
<dbReference type="InterPro" id="IPR015943">
    <property type="entry name" value="WD40/YVTN_repeat-like_dom_sf"/>
</dbReference>
<dbReference type="OrthoDB" id="933690at2"/>
<feature type="repeat" description="WD" evidence="3">
    <location>
        <begin position="222"/>
        <end position="263"/>
    </location>
</feature>
<dbReference type="InterPro" id="IPR036322">
    <property type="entry name" value="WD40_repeat_dom_sf"/>
</dbReference>
<feature type="repeat" description="WD" evidence="3">
    <location>
        <begin position="13"/>
        <end position="54"/>
    </location>
</feature>
<keyword evidence="1 3" id="KW-0853">WD repeat</keyword>
<dbReference type="AlphaFoldDB" id="F4KU96"/>
<evidence type="ECO:0000256" key="1">
    <source>
        <dbReference type="ARBA" id="ARBA00022574"/>
    </source>
</evidence>
<evidence type="ECO:0000313" key="5">
    <source>
        <dbReference type="Proteomes" id="UP000008461"/>
    </source>
</evidence>
<dbReference type="CDD" id="cd00200">
    <property type="entry name" value="WD40"/>
    <property type="match status" value="1"/>
</dbReference>
<keyword evidence="2" id="KW-0677">Repeat</keyword>
<reference key="2">
    <citation type="submission" date="2011-04" db="EMBL/GenBank/DDBJ databases">
        <title>Complete sequence of chromosome of Haliscomenobacter hydrossis DSM 1100.</title>
        <authorList>
            <consortium name="US DOE Joint Genome Institute (JGI-PGF)"/>
            <person name="Lucas S."/>
            <person name="Han J."/>
            <person name="Lapidus A."/>
            <person name="Bruce D."/>
            <person name="Goodwin L."/>
            <person name="Pitluck S."/>
            <person name="Peters L."/>
            <person name="Kyrpides N."/>
            <person name="Mavromatis K."/>
            <person name="Ivanova N."/>
            <person name="Ovchinnikova G."/>
            <person name="Pagani I."/>
            <person name="Daligault H."/>
            <person name="Detter J.C."/>
            <person name="Han C."/>
            <person name="Land M."/>
            <person name="Hauser L."/>
            <person name="Markowitz V."/>
            <person name="Cheng J.-F."/>
            <person name="Hugenholtz P."/>
            <person name="Woyke T."/>
            <person name="Wu D."/>
            <person name="Verbarg S."/>
            <person name="Frueling A."/>
            <person name="Brambilla E."/>
            <person name="Klenk H.-P."/>
            <person name="Eisen J.A."/>
        </authorList>
    </citation>
    <scope>NUCLEOTIDE SEQUENCE</scope>
    <source>
        <strain>DSM 1100</strain>
    </source>
</reference>
<evidence type="ECO:0000256" key="3">
    <source>
        <dbReference type="PROSITE-ProRule" id="PRU00221"/>
    </source>
</evidence>
<protein>
    <submittedName>
        <fullName evidence="4">WD40 repeat-containing protein</fullName>
    </submittedName>
</protein>
<dbReference type="PROSITE" id="PS50082">
    <property type="entry name" value="WD_REPEATS_2"/>
    <property type="match status" value="4"/>
</dbReference>
<dbReference type="PANTHER" id="PTHR19848">
    <property type="entry name" value="WD40 REPEAT PROTEIN"/>
    <property type="match status" value="1"/>
</dbReference>
<dbReference type="Pfam" id="PF00400">
    <property type="entry name" value="WD40"/>
    <property type="match status" value="4"/>
</dbReference>
<dbReference type="SMART" id="SM00320">
    <property type="entry name" value="WD40"/>
    <property type="match status" value="6"/>
</dbReference>
<dbReference type="HOGENOM" id="CLU_000288_57_33_10"/>
<evidence type="ECO:0000313" key="4">
    <source>
        <dbReference type="EMBL" id="AEE50193.1"/>
    </source>
</evidence>
<dbReference type="STRING" id="760192.Halhy_2315"/>
<dbReference type="EMBL" id="CP002691">
    <property type="protein sequence ID" value="AEE50193.1"/>
    <property type="molecule type" value="Genomic_DNA"/>
</dbReference>